<name>A0AAW2WS92_9LAMI</name>
<sequence length="65" mass="6523">MANPNNGGDHESYEGVSSLPTASGPIVPPVDPTLGDTNFPSPNPTLGANAPIPILALEQTAETAV</sequence>
<dbReference type="AlphaFoldDB" id="A0AAW2WS92"/>
<gene>
    <name evidence="2" type="ORF">Slati_2151500</name>
</gene>
<comment type="caution">
    <text evidence="2">The sequence shown here is derived from an EMBL/GenBank/DDBJ whole genome shotgun (WGS) entry which is preliminary data.</text>
</comment>
<proteinExistence type="predicted"/>
<reference evidence="2" key="2">
    <citation type="journal article" date="2024" name="Plant">
        <title>Genomic evolution and insights into agronomic trait innovations of Sesamum species.</title>
        <authorList>
            <person name="Miao H."/>
            <person name="Wang L."/>
            <person name="Qu L."/>
            <person name="Liu H."/>
            <person name="Sun Y."/>
            <person name="Le M."/>
            <person name="Wang Q."/>
            <person name="Wei S."/>
            <person name="Zheng Y."/>
            <person name="Lin W."/>
            <person name="Duan Y."/>
            <person name="Cao H."/>
            <person name="Xiong S."/>
            <person name="Wang X."/>
            <person name="Wei L."/>
            <person name="Li C."/>
            <person name="Ma Q."/>
            <person name="Ju M."/>
            <person name="Zhao R."/>
            <person name="Li G."/>
            <person name="Mu C."/>
            <person name="Tian Q."/>
            <person name="Mei H."/>
            <person name="Zhang T."/>
            <person name="Gao T."/>
            <person name="Zhang H."/>
        </authorList>
    </citation>
    <scope>NUCLEOTIDE SEQUENCE</scope>
    <source>
        <strain evidence="2">KEN1</strain>
    </source>
</reference>
<evidence type="ECO:0000256" key="1">
    <source>
        <dbReference type="SAM" id="MobiDB-lite"/>
    </source>
</evidence>
<accession>A0AAW2WS92</accession>
<evidence type="ECO:0000313" key="2">
    <source>
        <dbReference type="EMBL" id="KAL0444288.1"/>
    </source>
</evidence>
<feature type="compositionally biased region" description="Polar residues" evidence="1">
    <location>
        <begin position="35"/>
        <end position="46"/>
    </location>
</feature>
<feature type="region of interest" description="Disordered" evidence="1">
    <location>
        <begin position="1"/>
        <end position="50"/>
    </location>
</feature>
<protein>
    <recommendedName>
        <fullName evidence="3">Exosporium leader peptide</fullName>
    </recommendedName>
</protein>
<reference evidence="2" key="1">
    <citation type="submission" date="2020-06" db="EMBL/GenBank/DDBJ databases">
        <authorList>
            <person name="Li T."/>
            <person name="Hu X."/>
            <person name="Zhang T."/>
            <person name="Song X."/>
            <person name="Zhang H."/>
            <person name="Dai N."/>
            <person name="Sheng W."/>
            <person name="Hou X."/>
            <person name="Wei L."/>
        </authorList>
    </citation>
    <scope>NUCLEOTIDE SEQUENCE</scope>
    <source>
        <strain evidence="2">KEN1</strain>
        <tissue evidence="2">Leaf</tissue>
    </source>
</reference>
<evidence type="ECO:0008006" key="3">
    <source>
        <dbReference type="Google" id="ProtNLM"/>
    </source>
</evidence>
<organism evidence="2">
    <name type="scientific">Sesamum latifolium</name>
    <dbReference type="NCBI Taxonomy" id="2727402"/>
    <lineage>
        <taxon>Eukaryota</taxon>
        <taxon>Viridiplantae</taxon>
        <taxon>Streptophyta</taxon>
        <taxon>Embryophyta</taxon>
        <taxon>Tracheophyta</taxon>
        <taxon>Spermatophyta</taxon>
        <taxon>Magnoliopsida</taxon>
        <taxon>eudicotyledons</taxon>
        <taxon>Gunneridae</taxon>
        <taxon>Pentapetalae</taxon>
        <taxon>asterids</taxon>
        <taxon>lamiids</taxon>
        <taxon>Lamiales</taxon>
        <taxon>Pedaliaceae</taxon>
        <taxon>Sesamum</taxon>
    </lineage>
</organism>
<dbReference type="EMBL" id="JACGWN010000007">
    <property type="protein sequence ID" value="KAL0444288.1"/>
    <property type="molecule type" value="Genomic_DNA"/>
</dbReference>